<organism evidence="3 4">
    <name type="scientific">Neotamlana sargassicola</name>
    <dbReference type="NCBI Taxonomy" id="2883125"/>
    <lineage>
        <taxon>Bacteria</taxon>
        <taxon>Pseudomonadati</taxon>
        <taxon>Bacteroidota</taxon>
        <taxon>Flavobacteriia</taxon>
        <taxon>Flavobacteriales</taxon>
        <taxon>Flavobacteriaceae</taxon>
        <taxon>Neotamlana</taxon>
    </lineage>
</organism>
<dbReference type="AlphaFoldDB" id="A0A9X1I8G4"/>
<dbReference type="InterPro" id="IPR036291">
    <property type="entry name" value="NAD(P)-bd_dom_sf"/>
</dbReference>
<dbReference type="EMBL" id="JAJAPX010000005">
    <property type="protein sequence ID" value="MCB4809202.1"/>
    <property type="molecule type" value="Genomic_DNA"/>
</dbReference>
<dbReference type="Proteomes" id="UP001139286">
    <property type="component" value="Unassembled WGS sequence"/>
</dbReference>
<dbReference type="InterPro" id="IPR005106">
    <property type="entry name" value="Asp/hSer_DH_NAD-bd"/>
</dbReference>
<evidence type="ECO:0000259" key="1">
    <source>
        <dbReference type="Pfam" id="PF03447"/>
    </source>
</evidence>
<evidence type="ECO:0000259" key="2">
    <source>
        <dbReference type="Pfam" id="PF21135"/>
    </source>
</evidence>
<evidence type="ECO:0000313" key="4">
    <source>
        <dbReference type="Proteomes" id="UP001139286"/>
    </source>
</evidence>
<proteinExistence type="predicted"/>
<dbReference type="Pfam" id="PF03447">
    <property type="entry name" value="NAD_binding_3"/>
    <property type="match status" value="1"/>
</dbReference>
<protein>
    <submittedName>
        <fullName evidence="3">Gfo/Idh/MocA family oxidoreductase</fullName>
    </submittedName>
</protein>
<accession>A0A9X1I8G4</accession>
<comment type="caution">
    <text evidence="3">The sequence shown here is derived from an EMBL/GenBank/DDBJ whole genome shotgun (WGS) entry which is preliminary data.</text>
</comment>
<gene>
    <name evidence="3" type="ORF">LG651_13165</name>
</gene>
<feature type="domain" description="Aspartate/homoserine dehydrogenase NAD-binding" evidence="1">
    <location>
        <begin position="24"/>
        <end position="152"/>
    </location>
</feature>
<keyword evidence="4" id="KW-1185">Reference proteome</keyword>
<reference evidence="3" key="1">
    <citation type="submission" date="2021-10" db="EMBL/GenBank/DDBJ databases">
        <title>Tamlana sargassums sp. nov., and Tamlana laminarinivorans sp. nov., two new bacteria isolated from the brown alga.</title>
        <authorList>
            <person name="Li J."/>
        </authorList>
    </citation>
    <scope>NUCLEOTIDE SEQUENCE</scope>
    <source>
        <strain evidence="3">62-3</strain>
    </source>
</reference>
<dbReference type="RefSeq" id="WP_226696580.1">
    <property type="nucleotide sequence ID" value="NZ_JAJAPX010000005.1"/>
</dbReference>
<feature type="domain" description="Oxidoreductase DRL-like catalytic" evidence="2">
    <location>
        <begin position="159"/>
        <end position="322"/>
    </location>
</feature>
<dbReference type="InterPro" id="IPR048423">
    <property type="entry name" value="DRL_cat"/>
</dbReference>
<dbReference type="Pfam" id="PF21135">
    <property type="entry name" value="DRL_cat"/>
    <property type="match status" value="1"/>
</dbReference>
<dbReference type="PANTHER" id="PTHR37850">
    <property type="entry name" value="STRU PROTEIN"/>
    <property type="match status" value="1"/>
</dbReference>
<dbReference type="CDD" id="cd11616">
    <property type="entry name" value="SAF_DH_OX_like"/>
    <property type="match status" value="1"/>
</dbReference>
<sequence>MYIIDKKLQERELQGNPIKVGVIGAGEMAKGLINQICRYTPGMQVVAVYNRTCSKAENALLKAGVDSFKVTDSEHVFCKLIDNGDTAITNQIDLLLNEPQIDVIVELTGHIEFGLKNIIKAFKKGKHVVSFNAELEATFGPYLKQKAQEHNVMYTLGDGDQPGVTQNLYRHVKMMGFEPLICGNIKGLQDHYRNPTTQQGFAKQWGMTPEMVTSFADGTKISFEQAVTANATNMCVTQRGMVGPNFKGHIDEMTTGFYPDIDKLKELGGIVDYVVGASPGPGVFIHATTEDPLSAKYLKYGKLGEGPLYSFYVPYHLLFFELAFSIARLIDFKDITLDAEFGMKVEVVAVAKENMKPGDRIDGLGGYKTYGICDNSSSARNDNLLPMGLAEACTIKKPLKKDELLTLDDVEFDNNILFDIYMNQLNTPN</sequence>
<name>A0A9X1I8G4_9FLAO</name>
<dbReference type="SUPFAM" id="SSF51735">
    <property type="entry name" value="NAD(P)-binding Rossmann-fold domains"/>
    <property type="match status" value="1"/>
</dbReference>
<dbReference type="GO" id="GO:0016491">
    <property type="term" value="F:oxidoreductase activity"/>
    <property type="evidence" value="ECO:0007669"/>
    <property type="project" value="InterPro"/>
</dbReference>
<evidence type="ECO:0000313" key="3">
    <source>
        <dbReference type="EMBL" id="MCB4809202.1"/>
    </source>
</evidence>
<dbReference type="Gene3D" id="3.40.50.720">
    <property type="entry name" value="NAD(P)-binding Rossmann-like Domain"/>
    <property type="match status" value="1"/>
</dbReference>
<dbReference type="GO" id="GO:0050661">
    <property type="term" value="F:NADP binding"/>
    <property type="evidence" value="ECO:0007669"/>
    <property type="project" value="InterPro"/>
</dbReference>
<dbReference type="PANTHER" id="PTHR37850:SF1">
    <property type="entry name" value="SAF DOMAIN PROTEIN"/>
    <property type="match status" value="1"/>
</dbReference>